<keyword evidence="5" id="KW-0804">Transcription</keyword>
<feature type="domain" description="Zn(2)-C6 fungal-type" evidence="8">
    <location>
        <begin position="79"/>
        <end position="108"/>
    </location>
</feature>
<dbReference type="SUPFAM" id="SSF57701">
    <property type="entry name" value="Zn2/Cys6 DNA-binding domain"/>
    <property type="match status" value="1"/>
</dbReference>
<dbReference type="SUPFAM" id="SSF57667">
    <property type="entry name" value="beta-beta-alpha zinc fingers"/>
    <property type="match status" value="1"/>
</dbReference>
<dbReference type="GO" id="GO:0008270">
    <property type="term" value="F:zinc ion binding"/>
    <property type="evidence" value="ECO:0007669"/>
    <property type="project" value="UniProtKB-KW"/>
</dbReference>
<feature type="domain" description="C2H2-type" evidence="9">
    <location>
        <begin position="13"/>
        <end position="42"/>
    </location>
</feature>
<dbReference type="STRING" id="1036612.A0A1L9TCG3"/>
<keyword evidence="11" id="KW-1185">Reference proteome</keyword>
<dbReference type="SMART" id="SM00355">
    <property type="entry name" value="ZnF_C2H2"/>
    <property type="match status" value="2"/>
</dbReference>
<evidence type="ECO:0008006" key="12">
    <source>
        <dbReference type="Google" id="ProtNLM"/>
    </source>
</evidence>
<organism evidence="10 11">
    <name type="scientific">Aspergillus sydowii CBS 593.65</name>
    <dbReference type="NCBI Taxonomy" id="1036612"/>
    <lineage>
        <taxon>Eukaryota</taxon>
        <taxon>Fungi</taxon>
        <taxon>Dikarya</taxon>
        <taxon>Ascomycota</taxon>
        <taxon>Pezizomycotina</taxon>
        <taxon>Eurotiomycetes</taxon>
        <taxon>Eurotiomycetidae</taxon>
        <taxon>Eurotiales</taxon>
        <taxon>Aspergillaceae</taxon>
        <taxon>Aspergillus</taxon>
        <taxon>Aspergillus subgen. Nidulantes</taxon>
    </lineage>
</organism>
<sequence length="396" mass="45048">MPPRSESSAAHPFQCSHPGCSAAYQRKEHLNRHMAHHNQAARSSCPYCDSTLARSDLLRRHIKNYHPEKQAPPSRAQKACSACHARKERCDGGYPCTRCQRRGVTCSHARLETACESQANFSADLTASVPSSSRWIAQDFIDIYFEEFHPVWPFLFRATFKPSEEPCVLLQSMAMIGLWIKGDQAARDTAMTFHNKLLSAIHDQRSQWYMPETLSPDKHTPWPVPTYQSILLQLIFALLVAQQESTLDINFRFQLPDAKYELLTSLVETCRRLGLFNYPNMLSRFNASAPIALVWVSVEEIKRFGLALYKLCRLCTRIGSDKGGSCGLRRELLNLADLDFCMPDSDELWNAPPGTGTEWFRSTALQQSCRDNRDPNGWISQTSAKLHDDHVLLDWI</sequence>
<dbReference type="InterPro" id="IPR007219">
    <property type="entry name" value="XnlR_reg_dom"/>
</dbReference>
<evidence type="ECO:0000256" key="2">
    <source>
        <dbReference type="ARBA" id="ARBA00022833"/>
    </source>
</evidence>
<dbReference type="GO" id="GO:0003677">
    <property type="term" value="F:DNA binding"/>
    <property type="evidence" value="ECO:0007669"/>
    <property type="project" value="UniProtKB-KW"/>
</dbReference>
<keyword evidence="3" id="KW-0805">Transcription regulation</keyword>
<dbReference type="PROSITE" id="PS00028">
    <property type="entry name" value="ZINC_FINGER_C2H2_1"/>
    <property type="match status" value="2"/>
</dbReference>
<evidence type="ECO:0000313" key="11">
    <source>
        <dbReference type="Proteomes" id="UP000184356"/>
    </source>
</evidence>
<dbReference type="PANTHER" id="PTHR47660">
    <property type="entry name" value="TRANSCRIPTION FACTOR WITH C2H2 AND ZN(2)-CYS(6) DNA BINDING DOMAIN (EUROFUNG)-RELATED-RELATED"/>
    <property type="match status" value="1"/>
</dbReference>
<evidence type="ECO:0000256" key="6">
    <source>
        <dbReference type="ARBA" id="ARBA00023242"/>
    </source>
</evidence>
<proteinExistence type="predicted"/>
<dbReference type="CDD" id="cd00067">
    <property type="entry name" value="GAL4"/>
    <property type="match status" value="1"/>
</dbReference>
<dbReference type="RefSeq" id="XP_040700779.1">
    <property type="nucleotide sequence ID" value="XM_040847398.1"/>
</dbReference>
<evidence type="ECO:0000256" key="1">
    <source>
        <dbReference type="ARBA" id="ARBA00022723"/>
    </source>
</evidence>
<reference evidence="11" key="1">
    <citation type="journal article" date="2017" name="Genome Biol.">
        <title>Comparative genomics reveals high biological diversity and specific adaptations in the industrially and medically important fungal genus Aspergillus.</title>
        <authorList>
            <person name="de Vries R.P."/>
            <person name="Riley R."/>
            <person name="Wiebenga A."/>
            <person name="Aguilar-Osorio G."/>
            <person name="Amillis S."/>
            <person name="Uchima C.A."/>
            <person name="Anderluh G."/>
            <person name="Asadollahi M."/>
            <person name="Askin M."/>
            <person name="Barry K."/>
            <person name="Battaglia E."/>
            <person name="Bayram O."/>
            <person name="Benocci T."/>
            <person name="Braus-Stromeyer S.A."/>
            <person name="Caldana C."/>
            <person name="Canovas D."/>
            <person name="Cerqueira G.C."/>
            <person name="Chen F."/>
            <person name="Chen W."/>
            <person name="Choi C."/>
            <person name="Clum A."/>
            <person name="Dos Santos R.A."/>
            <person name="Damasio A.R."/>
            <person name="Diallinas G."/>
            <person name="Emri T."/>
            <person name="Fekete E."/>
            <person name="Flipphi M."/>
            <person name="Freyberg S."/>
            <person name="Gallo A."/>
            <person name="Gournas C."/>
            <person name="Habgood R."/>
            <person name="Hainaut M."/>
            <person name="Harispe M.L."/>
            <person name="Henrissat B."/>
            <person name="Hilden K.S."/>
            <person name="Hope R."/>
            <person name="Hossain A."/>
            <person name="Karabika E."/>
            <person name="Karaffa L."/>
            <person name="Karanyi Z."/>
            <person name="Krasevec N."/>
            <person name="Kuo A."/>
            <person name="Kusch H."/>
            <person name="LaButti K."/>
            <person name="Lagendijk E.L."/>
            <person name="Lapidus A."/>
            <person name="Levasseur A."/>
            <person name="Lindquist E."/>
            <person name="Lipzen A."/>
            <person name="Logrieco A.F."/>
            <person name="MacCabe A."/>
            <person name="Maekelae M.R."/>
            <person name="Malavazi I."/>
            <person name="Melin P."/>
            <person name="Meyer V."/>
            <person name="Mielnichuk N."/>
            <person name="Miskei M."/>
            <person name="Molnar A.P."/>
            <person name="Mule G."/>
            <person name="Ngan C.Y."/>
            <person name="Orejas M."/>
            <person name="Orosz E."/>
            <person name="Ouedraogo J.P."/>
            <person name="Overkamp K.M."/>
            <person name="Park H.-S."/>
            <person name="Perrone G."/>
            <person name="Piumi F."/>
            <person name="Punt P.J."/>
            <person name="Ram A.F."/>
            <person name="Ramon A."/>
            <person name="Rauscher S."/>
            <person name="Record E."/>
            <person name="Riano-Pachon D.M."/>
            <person name="Robert V."/>
            <person name="Roehrig J."/>
            <person name="Ruller R."/>
            <person name="Salamov A."/>
            <person name="Salih N.S."/>
            <person name="Samson R.A."/>
            <person name="Sandor E."/>
            <person name="Sanguinetti M."/>
            <person name="Schuetze T."/>
            <person name="Sepcic K."/>
            <person name="Shelest E."/>
            <person name="Sherlock G."/>
            <person name="Sophianopoulou V."/>
            <person name="Squina F.M."/>
            <person name="Sun H."/>
            <person name="Susca A."/>
            <person name="Todd R.B."/>
            <person name="Tsang A."/>
            <person name="Unkles S.E."/>
            <person name="van de Wiele N."/>
            <person name="van Rossen-Uffink D."/>
            <person name="Oliveira J.V."/>
            <person name="Vesth T.C."/>
            <person name="Visser J."/>
            <person name="Yu J.-H."/>
            <person name="Zhou M."/>
            <person name="Andersen M.R."/>
            <person name="Archer D.B."/>
            <person name="Baker S.E."/>
            <person name="Benoit I."/>
            <person name="Brakhage A.A."/>
            <person name="Braus G.H."/>
            <person name="Fischer R."/>
            <person name="Frisvad J.C."/>
            <person name="Goldman G.H."/>
            <person name="Houbraken J."/>
            <person name="Oakley B."/>
            <person name="Pocsi I."/>
            <person name="Scazzocchio C."/>
            <person name="Seiboth B."/>
            <person name="vanKuyk P.A."/>
            <person name="Wortman J."/>
            <person name="Dyer P.S."/>
            <person name="Grigoriev I.V."/>
        </authorList>
    </citation>
    <scope>NUCLEOTIDE SEQUENCE [LARGE SCALE GENOMIC DNA]</scope>
    <source>
        <strain evidence="11">CBS 593.65</strain>
    </source>
</reference>
<name>A0A1L9TCG3_9EURO</name>
<evidence type="ECO:0000256" key="4">
    <source>
        <dbReference type="ARBA" id="ARBA00023125"/>
    </source>
</evidence>
<dbReference type="OrthoDB" id="10261408at2759"/>
<evidence type="ECO:0000256" key="3">
    <source>
        <dbReference type="ARBA" id="ARBA00023015"/>
    </source>
</evidence>
<keyword evidence="1" id="KW-0479">Metal-binding</keyword>
<evidence type="ECO:0000256" key="7">
    <source>
        <dbReference type="PROSITE-ProRule" id="PRU00042"/>
    </source>
</evidence>
<dbReference type="Proteomes" id="UP000184356">
    <property type="component" value="Unassembled WGS sequence"/>
</dbReference>
<dbReference type="InterPro" id="IPR013087">
    <property type="entry name" value="Znf_C2H2_type"/>
</dbReference>
<dbReference type="Pfam" id="PF04082">
    <property type="entry name" value="Fungal_trans"/>
    <property type="match status" value="1"/>
</dbReference>
<dbReference type="GeneID" id="63763471"/>
<dbReference type="Gene3D" id="3.30.160.60">
    <property type="entry name" value="Classic Zinc Finger"/>
    <property type="match status" value="1"/>
</dbReference>
<dbReference type="InterPro" id="IPR036864">
    <property type="entry name" value="Zn2-C6_fun-type_DNA-bd_sf"/>
</dbReference>
<dbReference type="PROSITE" id="PS50048">
    <property type="entry name" value="ZN2_CY6_FUNGAL_2"/>
    <property type="match status" value="1"/>
</dbReference>
<dbReference type="Gene3D" id="4.10.240.10">
    <property type="entry name" value="Zn(2)-C6 fungal-type DNA-binding domain"/>
    <property type="match status" value="1"/>
</dbReference>
<dbReference type="GO" id="GO:0006351">
    <property type="term" value="P:DNA-templated transcription"/>
    <property type="evidence" value="ECO:0007669"/>
    <property type="project" value="InterPro"/>
</dbReference>
<dbReference type="PROSITE" id="PS00463">
    <property type="entry name" value="ZN2_CY6_FUNGAL_1"/>
    <property type="match status" value="1"/>
</dbReference>
<evidence type="ECO:0000256" key="5">
    <source>
        <dbReference type="ARBA" id="ARBA00023163"/>
    </source>
</evidence>
<evidence type="ECO:0000259" key="8">
    <source>
        <dbReference type="PROSITE" id="PS50048"/>
    </source>
</evidence>
<accession>A0A1L9TCG3</accession>
<dbReference type="SMART" id="SM00066">
    <property type="entry name" value="GAL4"/>
    <property type="match status" value="1"/>
</dbReference>
<protein>
    <recommendedName>
        <fullName evidence="12">C6 and C2H2 transcription factor</fullName>
    </recommendedName>
</protein>
<dbReference type="PROSITE" id="PS50157">
    <property type="entry name" value="ZINC_FINGER_C2H2_2"/>
    <property type="match status" value="1"/>
</dbReference>
<evidence type="ECO:0000259" key="9">
    <source>
        <dbReference type="PROSITE" id="PS50157"/>
    </source>
</evidence>
<dbReference type="EMBL" id="KV878589">
    <property type="protein sequence ID" value="OJJ56973.1"/>
    <property type="molecule type" value="Genomic_DNA"/>
</dbReference>
<dbReference type="InterPro" id="IPR036236">
    <property type="entry name" value="Znf_C2H2_sf"/>
</dbReference>
<evidence type="ECO:0000313" key="10">
    <source>
        <dbReference type="EMBL" id="OJJ56973.1"/>
    </source>
</evidence>
<keyword evidence="6" id="KW-0539">Nucleus</keyword>
<dbReference type="Pfam" id="PF00172">
    <property type="entry name" value="Zn_clus"/>
    <property type="match status" value="1"/>
</dbReference>
<gene>
    <name evidence="10" type="ORF">ASPSYDRAFT_47242</name>
</gene>
<keyword evidence="4" id="KW-0238">DNA-binding</keyword>
<dbReference type="VEuPathDB" id="FungiDB:ASPSYDRAFT_47242"/>
<dbReference type="PANTHER" id="PTHR47660:SF7">
    <property type="entry name" value="TRANSCRIPTION FACTOR WITH C2H2 AND ZN(2)-CYS(6) DNA BINDING DOMAIN (EUROFUNG)"/>
    <property type="match status" value="1"/>
</dbReference>
<keyword evidence="2" id="KW-0862">Zinc</keyword>
<dbReference type="AlphaFoldDB" id="A0A1L9TCG3"/>
<dbReference type="GO" id="GO:0000981">
    <property type="term" value="F:DNA-binding transcription factor activity, RNA polymerase II-specific"/>
    <property type="evidence" value="ECO:0007669"/>
    <property type="project" value="InterPro"/>
</dbReference>
<dbReference type="InterPro" id="IPR001138">
    <property type="entry name" value="Zn2Cys6_DnaBD"/>
</dbReference>
<keyword evidence="7" id="KW-0863">Zinc-finger</keyword>